<feature type="region of interest" description="Disordered" evidence="4">
    <location>
        <begin position="52"/>
        <end position="80"/>
    </location>
</feature>
<proteinExistence type="inferred from homology"/>
<gene>
    <name evidence="5" type="ORF">NE237_012757</name>
</gene>
<evidence type="ECO:0000256" key="2">
    <source>
        <dbReference type="ARBA" id="ARBA00022737"/>
    </source>
</evidence>
<dbReference type="AlphaFoldDB" id="A0A9Q0H2I1"/>
<dbReference type="Proteomes" id="UP001141806">
    <property type="component" value="Unassembled WGS sequence"/>
</dbReference>
<comment type="similarity">
    <text evidence="1">Belongs to the PPR family. P subfamily.</text>
</comment>
<feature type="repeat" description="PPR" evidence="3">
    <location>
        <begin position="287"/>
        <end position="321"/>
    </location>
</feature>
<evidence type="ECO:0000313" key="5">
    <source>
        <dbReference type="EMBL" id="KAJ4955974.1"/>
    </source>
</evidence>
<accession>A0A9Q0H2I1</accession>
<name>A0A9Q0H2I1_9MAGN</name>
<feature type="repeat" description="PPR" evidence="3">
    <location>
        <begin position="324"/>
        <end position="358"/>
    </location>
</feature>
<comment type="caution">
    <text evidence="5">The sequence shown here is derived from an EMBL/GenBank/DDBJ whole genome shotgun (WGS) entry which is preliminary data.</text>
</comment>
<dbReference type="NCBIfam" id="TIGR00756">
    <property type="entry name" value="PPR"/>
    <property type="match status" value="9"/>
</dbReference>
<evidence type="ECO:0008006" key="7">
    <source>
        <dbReference type="Google" id="ProtNLM"/>
    </source>
</evidence>
<dbReference type="PROSITE" id="PS51375">
    <property type="entry name" value="PPR"/>
    <property type="match status" value="9"/>
</dbReference>
<feature type="repeat" description="PPR" evidence="3">
    <location>
        <begin position="252"/>
        <end position="286"/>
    </location>
</feature>
<dbReference type="InterPro" id="IPR011990">
    <property type="entry name" value="TPR-like_helical_dom_sf"/>
</dbReference>
<dbReference type="PANTHER" id="PTHR46128:SF356">
    <property type="entry name" value="PENTACOTRIPEPTIDE-REPEAT REGION OF PRORP DOMAIN-CONTAINING PROTEIN"/>
    <property type="match status" value="1"/>
</dbReference>
<feature type="repeat" description="PPR" evidence="3">
    <location>
        <begin position="395"/>
        <end position="429"/>
    </location>
</feature>
<dbReference type="Pfam" id="PF13041">
    <property type="entry name" value="PPR_2"/>
    <property type="match status" value="4"/>
</dbReference>
<evidence type="ECO:0000256" key="4">
    <source>
        <dbReference type="SAM" id="MobiDB-lite"/>
    </source>
</evidence>
<organism evidence="5 6">
    <name type="scientific">Protea cynaroides</name>
    <dbReference type="NCBI Taxonomy" id="273540"/>
    <lineage>
        <taxon>Eukaryota</taxon>
        <taxon>Viridiplantae</taxon>
        <taxon>Streptophyta</taxon>
        <taxon>Embryophyta</taxon>
        <taxon>Tracheophyta</taxon>
        <taxon>Spermatophyta</taxon>
        <taxon>Magnoliopsida</taxon>
        <taxon>Proteales</taxon>
        <taxon>Proteaceae</taxon>
        <taxon>Protea</taxon>
    </lineage>
</organism>
<protein>
    <recommendedName>
        <fullName evidence="7">Pentatricopeptide repeat-containing protein</fullName>
    </recommendedName>
</protein>
<feature type="repeat" description="PPR" evidence="3">
    <location>
        <begin position="506"/>
        <end position="540"/>
    </location>
</feature>
<dbReference type="OrthoDB" id="185373at2759"/>
<feature type="repeat" description="PPR" evidence="3">
    <location>
        <begin position="216"/>
        <end position="246"/>
    </location>
</feature>
<feature type="repeat" description="PPR" evidence="3">
    <location>
        <begin position="359"/>
        <end position="393"/>
    </location>
</feature>
<dbReference type="InterPro" id="IPR050872">
    <property type="entry name" value="PPR_P_subfamily"/>
</dbReference>
<sequence>MLLPLSLGLKPDCRSLFSIQFIRFISFRTLAPPVLEKQSNSDHHCETALTAEEEEKGKQLNIQQVASREPSPAERRSSKTKAARTIARLINNELWSPDIESSLSLLCPTLSKTTVLQTLQLIRTPRKAVCFFKWAQGHGFAHNDQTYFKMLEILGHSRNLNAARNLLFSIEKRSGGSVKLQDRFFNSLIRSYGQAGLINESIKVFSTMKSLAVSPSVVTFNSLLSVLLRRGRTSMAEHLYHEMQSAPGVSPDVYTFNILIRGFCQNSMVEEGFRFFKEMSRFRCDPDIVTYNTLVDGLCRSGKVRIAHNIIKGMQTKSPDLHPNIVTYTTLIRAYCAKNGFNEALAVYEEMLGRGMKPNSITYNTLIQGLCEAQKLEKIKDILEGMIGGGEFLPDTCTFNTLMTSHCNGGKLDEALKMFEKMSKLRIPPDSTTYSVLIRSLCQRKNLVRAEELFDDLWEKEILVRDFGCVPLVAAYNPMFVYLCGSGKTAKAERVFRQLLKRGTQDPSSFKTLIMGHCKEGTLQAGYDLLVLMLRRDFVPDFQTYDSLIEGFLHKGEAGCACFAQKTLEKMLKSSHLPRTSTFHSILAALVKEGCAREVAYFVTMMLEKKIRPSIHLLTDTIIFLFKSRLRDAAFEVLGTLYDKGYSVKMEVLVSFLCENSKFLDAREMLVFSLERRQSVDIDICSTVITGLCRIRKASEAFSLYYALTDKQGKANLSCLGELKIGLETEGKPSEAEFVHKRMLREEKRVASGDLER</sequence>
<feature type="repeat" description="PPR" evidence="3">
    <location>
        <begin position="181"/>
        <end position="215"/>
    </location>
</feature>
<dbReference type="InterPro" id="IPR002885">
    <property type="entry name" value="PPR_rpt"/>
</dbReference>
<dbReference type="Gene3D" id="1.25.40.10">
    <property type="entry name" value="Tetratricopeptide repeat domain"/>
    <property type="match status" value="6"/>
</dbReference>
<reference evidence="5" key="1">
    <citation type="journal article" date="2023" name="Plant J.">
        <title>The genome of the king protea, Protea cynaroides.</title>
        <authorList>
            <person name="Chang J."/>
            <person name="Duong T.A."/>
            <person name="Schoeman C."/>
            <person name="Ma X."/>
            <person name="Roodt D."/>
            <person name="Barker N."/>
            <person name="Li Z."/>
            <person name="Van de Peer Y."/>
            <person name="Mizrachi E."/>
        </authorList>
    </citation>
    <scope>NUCLEOTIDE SEQUENCE</scope>
    <source>
        <tissue evidence="5">Young leaves</tissue>
    </source>
</reference>
<feature type="repeat" description="PPR" evidence="3">
    <location>
        <begin position="430"/>
        <end position="464"/>
    </location>
</feature>
<evidence type="ECO:0000313" key="6">
    <source>
        <dbReference type="Proteomes" id="UP001141806"/>
    </source>
</evidence>
<dbReference type="PANTHER" id="PTHR46128">
    <property type="entry name" value="MITOCHONDRIAL GROUP I INTRON SPLICING FACTOR CCM1"/>
    <property type="match status" value="1"/>
</dbReference>
<dbReference type="Pfam" id="PF01535">
    <property type="entry name" value="PPR"/>
    <property type="match status" value="2"/>
</dbReference>
<evidence type="ECO:0000256" key="1">
    <source>
        <dbReference type="ARBA" id="ARBA00007626"/>
    </source>
</evidence>
<dbReference type="EMBL" id="JAMYWD010000011">
    <property type="protein sequence ID" value="KAJ4955974.1"/>
    <property type="molecule type" value="Genomic_DNA"/>
</dbReference>
<keyword evidence="2" id="KW-0677">Repeat</keyword>
<keyword evidence="6" id="KW-1185">Reference proteome</keyword>
<evidence type="ECO:0000256" key="3">
    <source>
        <dbReference type="PROSITE-ProRule" id="PRU00708"/>
    </source>
</evidence>